<keyword evidence="4 6" id="KW-0413">Isomerase</keyword>
<dbReference type="PANTHER" id="PTHR43725:SF53">
    <property type="entry name" value="UDP-ARABINOSE 4-EPIMERASE 1"/>
    <property type="match status" value="1"/>
</dbReference>
<comment type="cofactor">
    <cofactor evidence="1 6">
        <name>NAD(+)</name>
        <dbReference type="ChEBI" id="CHEBI:57540"/>
    </cofactor>
</comment>
<dbReference type="Pfam" id="PF01370">
    <property type="entry name" value="Epimerase"/>
    <property type="match status" value="1"/>
</dbReference>
<dbReference type="AlphaFoldDB" id="A0A9K3GID4"/>
<dbReference type="OrthoDB" id="9402762at2759"/>
<accession>A0A9K3GID4</accession>
<dbReference type="Proteomes" id="UP000265618">
    <property type="component" value="Unassembled WGS sequence"/>
</dbReference>
<evidence type="ECO:0000313" key="10">
    <source>
        <dbReference type="Proteomes" id="UP000265618"/>
    </source>
</evidence>
<dbReference type="CDD" id="cd05247">
    <property type="entry name" value="UDP_G4E_1_SDR_e"/>
    <property type="match status" value="1"/>
</dbReference>
<dbReference type="Gene3D" id="3.90.25.10">
    <property type="entry name" value="UDP-galactose 4-epimerase, domain 1"/>
    <property type="match status" value="1"/>
</dbReference>
<dbReference type="PANTHER" id="PTHR43725">
    <property type="entry name" value="UDP-GLUCOSE 4-EPIMERASE"/>
    <property type="match status" value="1"/>
</dbReference>
<evidence type="ECO:0000313" key="9">
    <source>
        <dbReference type="EMBL" id="GIQ83370.1"/>
    </source>
</evidence>
<dbReference type="NCBIfam" id="TIGR01179">
    <property type="entry name" value="galE"/>
    <property type="match status" value="1"/>
</dbReference>
<comment type="pathway">
    <text evidence="6">Carbohydrate metabolism; galactose metabolism.</text>
</comment>
<gene>
    <name evidence="9" type="ORF">KIPB_004678</name>
</gene>
<proteinExistence type="inferred from homology"/>
<organism evidence="9 10">
    <name type="scientific">Kipferlia bialata</name>
    <dbReference type="NCBI Taxonomy" id="797122"/>
    <lineage>
        <taxon>Eukaryota</taxon>
        <taxon>Metamonada</taxon>
        <taxon>Carpediemonas-like organisms</taxon>
        <taxon>Kipferlia</taxon>
    </lineage>
</organism>
<evidence type="ECO:0000259" key="8">
    <source>
        <dbReference type="Pfam" id="PF01370"/>
    </source>
</evidence>
<evidence type="ECO:0000256" key="4">
    <source>
        <dbReference type="ARBA" id="ARBA00023235"/>
    </source>
</evidence>
<evidence type="ECO:0000256" key="5">
    <source>
        <dbReference type="ARBA" id="ARBA00023277"/>
    </source>
</evidence>
<keyword evidence="5 6" id="KW-0119">Carbohydrate metabolism</keyword>
<keyword evidence="3 6" id="KW-0520">NAD</keyword>
<comment type="catalytic activity">
    <reaction evidence="6">
        <text>UDP-alpha-D-glucose = UDP-alpha-D-galactose</text>
        <dbReference type="Rhea" id="RHEA:22168"/>
        <dbReference type="ChEBI" id="CHEBI:58885"/>
        <dbReference type="ChEBI" id="CHEBI:66914"/>
        <dbReference type="EC" id="5.1.3.2"/>
    </reaction>
</comment>
<dbReference type="Gene3D" id="3.40.50.720">
    <property type="entry name" value="NAD(P)-binding Rossmann-like Domain"/>
    <property type="match status" value="1"/>
</dbReference>
<dbReference type="InterPro" id="IPR001509">
    <property type="entry name" value="Epimerase_deHydtase"/>
</dbReference>
<comment type="subunit">
    <text evidence="6">Homodimer.</text>
</comment>
<comment type="caution">
    <text evidence="9">The sequence shown here is derived from an EMBL/GenBank/DDBJ whole genome shotgun (WGS) entry which is preliminary data.</text>
</comment>
<dbReference type="GO" id="GO:0003978">
    <property type="term" value="F:UDP-glucose 4-epimerase activity"/>
    <property type="evidence" value="ECO:0007669"/>
    <property type="project" value="UniProtKB-UniRule"/>
</dbReference>
<dbReference type="EMBL" id="BDIP01001021">
    <property type="protein sequence ID" value="GIQ83370.1"/>
    <property type="molecule type" value="Genomic_DNA"/>
</dbReference>
<dbReference type="SUPFAM" id="SSF51735">
    <property type="entry name" value="NAD(P)-binding Rossmann-fold domains"/>
    <property type="match status" value="1"/>
</dbReference>
<dbReference type="GO" id="GO:0006012">
    <property type="term" value="P:galactose metabolic process"/>
    <property type="evidence" value="ECO:0007669"/>
    <property type="project" value="InterPro"/>
</dbReference>
<evidence type="ECO:0000256" key="7">
    <source>
        <dbReference type="SAM" id="MobiDB-lite"/>
    </source>
</evidence>
<feature type="region of interest" description="Disordered" evidence="7">
    <location>
        <begin position="1"/>
        <end position="24"/>
    </location>
</feature>
<evidence type="ECO:0000256" key="3">
    <source>
        <dbReference type="ARBA" id="ARBA00023027"/>
    </source>
</evidence>
<dbReference type="InterPro" id="IPR005886">
    <property type="entry name" value="UDP_G4E"/>
</dbReference>
<name>A0A9K3GID4_9EUKA</name>
<evidence type="ECO:0000256" key="6">
    <source>
        <dbReference type="RuleBase" id="RU366046"/>
    </source>
</evidence>
<feature type="domain" description="NAD-dependent epimerase/dehydratase" evidence="8">
    <location>
        <begin position="29"/>
        <end position="275"/>
    </location>
</feature>
<dbReference type="InterPro" id="IPR036291">
    <property type="entry name" value="NAD(P)-bd_dom_sf"/>
</dbReference>
<protein>
    <recommendedName>
        <fullName evidence="6">UDP-glucose 4-epimerase</fullName>
        <ecNumber evidence="6">5.1.3.2</ecNumber>
    </recommendedName>
</protein>
<dbReference type="EC" id="5.1.3.2" evidence="6"/>
<reference evidence="9 10" key="1">
    <citation type="journal article" date="2018" name="PLoS ONE">
        <title>The draft genome of Kipferlia bialata reveals reductive genome evolution in fornicate parasites.</title>
        <authorList>
            <person name="Tanifuji G."/>
            <person name="Takabayashi S."/>
            <person name="Kume K."/>
            <person name="Takagi M."/>
            <person name="Nakayama T."/>
            <person name="Kamikawa R."/>
            <person name="Inagaki Y."/>
            <person name="Hashimoto T."/>
        </authorList>
    </citation>
    <scope>NUCLEOTIDE SEQUENCE [LARGE SCALE GENOMIC DNA]</scope>
    <source>
        <strain evidence="9">NY0173</strain>
    </source>
</reference>
<evidence type="ECO:0000256" key="2">
    <source>
        <dbReference type="ARBA" id="ARBA00007637"/>
    </source>
</evidence>
<sequence length="359" mass="38863">MTRAQESPSPSGDVSPPPPPPFTQDMPVVMVAGGAGYIGSHVVEHLLSLGVYNVVVFDNLSTGHSDAVPSHPNLRFVQGDVRSDSDLDRVMEAYPVEYVMHFCALSLVGESVSQPLKYYDNNVVGTLRLLEAMVRHSVPHLVFSSTAAVYGQAQPEPIREDTPTIPLNPYGGSKLACEQMIRWTCEAHGLKAVALRYFNAAGASATGDIGEDHHPETHLIPLILQVPNGKRDNIKVFGTDYPTEDGTCVRDYIHVSDLASAHALALGHLAQTQPGFNAMNLGYGRGFSVRDVIDHARSVTGEAIAAVDAPRRPGDPPTLVAEAGRAREVLQWVPENDNLDSIIGSAWKWHESHPDGFKK</sequence>
<evidence type="ECO:0000256" key="1">
    <source>
        <dbReference type="ARBA" id="ARBA00001911"/>
    </source>
</evidence>
<keyword evidence="10" id="KW-1185">Reference proteome</keyword>
<comment type="similarity">
    <text evidence="2 6">Belongs to the NAD(P)-dependent epimerase/dehydratase family.</text>
</comment>